<evidence type="ECO:0000256" key="2">
    <source>
        <dbReference type="ARBA" id="ARBA00022475"/>
    </source>
</evidence>
<dbReference type="EMBL" id="PKUS01000001">
    <property type="protein sequence ID" value="PLW70722.1"/>
    <property type="molecule type" value="Genomic_DNA"/>
</dbReference>
<dbReference type="GO" id="GO:0044341">
    <property type="term" value="P:sodium-dependent phosphate transport"/>
    <property type="evidence" value="ECO:0007669"/>
    <property type="project" value="InterPro"/>
</dbReference>
<comment type="caution">
    <text evidence="7">The sequence shown here is derived from an EMBL/GenBank/DDBJ whole genome shotgun (WGS) entry which is preliminary data.</text>
</comment>
<feature type="transmembrane region" description="Helical" evidence="6">
    <location>
        <begin position="153"/>
        <end position="172"/>
    </location>
</feature>
<gene>
    <name evidence="7" type="ORF">C0039_00900</name>
</gene>
<evidence type="ECO:0000256" key="6">
    <source>
        <dbReference type="SAM" id="Phobius"/>
    </source>
</evidence>
<dbReference type="AlphaFoldDB" id="A0A2N5X8B0"/>
<keyword evidence="3 6" id="KW-0812">Transmembrane</keyword>
<dbReference type="PANTHER" id="PTHR10010">
    <property type="entry name" value="SOLUTE CARRIER FAMILY 34 SODIUM PHOSPHATE , MEMBER 2-RELATED"/>
    <property type="match status" value="1"/>
</dbReference>
<organism evidence="7 8">
    <name type="scientific">Pseudohalioglobus lutimaris</name>
    <dbReference type="NCBI Taxonomy" id="1737061"/>
    <lineage>
        <taxon>Bacteria</taxon>
        <taxon>Pseudomonadati</taxon>
        <taxon>Pseudomonadota</taxon>
        <taxon>Gammaproteobacteria</taxon>
        <taxon>Cellvibrionales</taxon>
        <taxon>Halieaceae</taxon>
        <taxon>Pseudohalioglobus</taxon>
    </lineage>
</organism>
<feature type="transmembrane region" description="Helical" evidence="6">
    <location>
        <begin position="184"/>
        <end position="207"/>
    </location>
</feature>
<dbReference type="InterPro" id="IPR003841">
    <property type="entry name" value="Na/Pi_transpt"/>
</dbReference>
<feature type="transmembrane region" description="Helical" evidence="6">
    <location>
        <begin position="83"/>
        <end position="109"/>
    </location>
</feature>
<comment type="subcellular location">
    <subcellularLocation>
        <location evidence="1">Cell membrane</location>
        <topology evidence="1">Multi-pass membrane protein</topology>
    </subcellularLocation>
</comment>
<reference evidence="7 8" key="1">
    <citation type="submission" date="2018-01" db="EMBL/GenBank/DDBJ databases">
        <title>The draft genome sequence of Halioglobus lutimaris HF004.</title>
        <authorList>
            <person name="Du Z.-J."/>
            <person name="Shi M.-J."/>
        </authorList>
    </citation>
    <scope>NUCLEOTIDE SEQUENCE [LARGE SCALE GENOMIC DNA]</scope>
    <source>
        <strain evidence="7 8">HF004</strain>
    </source>
</reference>
<name>A0A2N5X8B0_9GAMM</name>
<keyword evidence="2" id="KW-1003">Cell membrane</keyword>
<evidence type="ECO:0000256" key="1">
    <source>
        <dbReference type="ARBA" id="ARBA00004651"/>
    </source>
</evidence>
<dbReference type="NCBIfam" id="NF037997">
    <property type="entry name" value="Na_Pi_symport"/>
    <property type="match status" value="1"/>
</dbReference>
<evidence type="ECO:0000256" key="4">
    <source>
        <dbReference type="ARBA" id="ARBA00022989"/>
    </source>
</evidence>
<dbReference type="RefSeq" id="WP_075999582.1">
    <property type="nucleotide sequence ID" value="NZ_PKUS01000001.1"/>
</dbReference>
<keyword evidence="4 6" id="KW-1133">Transmembrane helix</keyword>
<keyword evidence="5 6" id="KW-0472">Membrane</keyword>
<evidence type="ECO:0000256" key="5">
    <source>
        <dbReference type="ARBA" id="ARBA00023136"/>
    </source>
</evidence>
<feature type="transmembrane region" description="Helical" evidence="6">
    <location>
        <begin position="306"/>
        <end position="325"/>
    </location>
</feature>
<dbReference type="OrthoDB" id="9763003at2"/>
<feature type="transmembrane region" description="Helical" evidence="6">
    <location>
        <begin position="236"/>
        <end position="255"/>
    </location>
</feature>
<evidence type="ECO:0000313" key="8">
    <source>
        <dbReference type="Proteomes" id="UP000235005"/>
    </source>
</evidence>
<dbReference type="PANTHER" id="PTHR10010:SF46">
    <property type="entry name" value="SODIUM-DEPENDENT PHOSPHATE TRANSPORT PROTEIN 2B"/>
    <property type="match status" value="1"/>
</dbReference>
<evidence type="ECO:0000256" key="3">
    <source>
        <dbReference type="ARBA" id="ARBA00022692"/>
    </source>
</evidence>
<feature type="transmembrane region" description="Helical" evidence="6">
    <location>
        <begin position="129"/>
        <end position="146"/>
    </location>
</feature>
<dbReference type="Proteomes" id="UP000235005">
    <property type="component" value="Unassembled WGS sequence"/>
</dbReference>
<sequence>MLRRIILPAILLVLVYGFAVSKSFNEIAAGVALFMFGMLCMEQGFKVFSGGTLQRVLAASTDKLWKSMSFGVVSTTLMQSSSLVSVITISFLSAEMIGLAQGIGIIFGANLGTTTGAWVVAGFGLKVNISAYAMPIMVFGVIFLMQNSSRVKGIGWILVGVGFLFLGIHYMKEGFSAYAEQIDLTAYAMTGVAGLLVFTLVGILATVVMQSSHATLVITITALATGQVTYENALALAIGANVGTTITAILGAISAGISGKRLAGAHLMFNLVTGVVALVMIKPLLIAVEQISSVVGIASDDYTLKLAVFHTLFNLLGVLLMVPMIQPMVKWLEKHLRSESVERDVPRYLSKASLELPEVASRAVFKETVHLFNNAFNLVCHGLDLRRRDVIGDMDLHDLLDEPAQSIEIDLEDQYVRMIKDIYSANIEFISRAQAAAPPEYADSYSALRRANTDIVASIKATKHLRNNLQHYARSPDLVVRREYNRFRIRVASVLRSLADLNHADDAVVRLLSLDQIKVEAMDAADHATARVDQLIRDGKIASQMATSLINDGMYTRDLIEHLLVVADAITRATLPPGETLSEDMALQIEDIANIARSMDGAALTHEREFE</sequence>
<dbReference type="GO" id="GO:0005436">
    <property type="term" value="F:sodium:phosphate symporter activity"/>
    <property type="evidence" value="ECO:0007669"/>
    <property type="project" value="InterPro"/>
</dbReference>
<keyword evidence="8" id="KW-1185">Reference proteome</keyword>
<dbReference type="GO" id="GO:0005886">
    <property type="term" value="C:plasma membrane"/>
    <property type="evidence" value="ECO:0007669"/>
    <property type="project" value="UniProtKB-SubCell"/>
</dbReference>
<feature type="transmembrane region" description="Helical" evidence="6">
    <location>
        <begin position="267"/>
        <end position="286"/>
    </location>
</feature>
<evidence type="ECO:0000313" key="7">
    <source>
        <dbReference type="EMBL" id="PLW70722.1"/>
    </source>
</evidence>
<proteinExistence type="predicted"/>
<dbReference type="Pfam" id="PF02690">
    <property type="entry name" value="Na_Pi_cotrans"/>
    <property type="match status" value="2"/>
</dbReference>
<protein>
    <submittedName>
        <fullName evidence="7">Na/Pi cotransporter family protein</fullName>
    </submittedName>
</protein>
<accession>A0A2N5X8B0</accession>